<evidence type="ECO:0000256" key="5">
    <source>
        <dbReference type="ARBA" id="ARBA00023157"/>
    </source>
</evidence>
<evidence type="ECO:0000256" key="6">
    <source>
        <dbReference type="RuleBase" id="RU003681"/>
    </source>
</evidence>
<keyword evidence="5 6" id="KW-1015">Disulfide bond</keyword>
<evidence type="ECO:0000259" key="8">
    <source>
        <dbReference type="SMART" id="SM00835"/>
    </source>
</evidence>
<dbReference type="SUPFAM" id="SSF51182">
    <property type="entry name" value="RmlC-like cupins"/>
    <property type="match status" value="1"/>
</dbReference>
<keyword evidence="4 6" id="KW-0708">Seed storage protein</keyword>
<feature type="compositionally biased region" description="Basic residues" evidence="7">
    <location>
        <begin position="207"/>
        <end position="217"/>
    </location>
</feature>
<evidence type="ECO:0000256" key="3">
    <source>
        <dbReference type="ARBA" id="ARBA00022761"/>
    </source>
</evidence>
<evidence type="ECO:0000256" key="7">
    <source>
        <dbReference type="SAM" id="MobiDB-lite"/>
    </source>
</evidence>
<dbReference type="EMBL" id="JAZDWU010000004">
    <property type="protein sequence ID" value="KAL0006352.1"/>
    <property type="molecule type" value="Genomic_DNA"/>
</dbReference>
<feature type="region of interest" description="Disordered" evidence="7">
    <location>
        <begin position="202"/>
        <end position="237"/>
    </location>
</feature>
<feature type="region of interest" description="Disordered" evidence="7">
    <location>
        <begin position="276"/>
        <end position="362"/>
    </location>
</feature>
<dbReference type="PANTHER" id="PTHR31189:SF35">
    <property type="entry name" value="12S SEED STORAGE PROTEIN CRB"/>
    <property type="match status" value="1"/>
</dbReference>
<feature type="chain" id="PRO_5043091222" description="Cupin type-1 domain-containing protein" evidence="6">
    <location>
        <begin position="24"/>
        <end position="552"/>
    </location>
</feature>
<dbReference type="GO" id="GO:0045735">
    <property type="term" value="F:nutrient reservoir activity"/>
    <property type="evidence" value="ECO:0007669"/>
    <property type="project" value="UniProtKB-KW"/>
</dbReference>
<dbReference type="InterPro" id="IPR050253">
    <property type="entry name" value="Seed_Storage-Functional"/>
</dbReference>
<dbReference type="GO" id="GO:0048316">
    <property type="term" value="P:seed development"/>
    <property type="evidence" value="ECO:0007669"/>
    <property type="project" value="UniProtKB-ARBA"/>
</dbReference>
<feature type="compositionally biased region" description="Basic and acidic residues" evidence="7">
    <location>
        <begin position="126"/>
        <end position="141"/>
    </location>
</feature>
<dbReference type="SMART" id="SM00835">
    <property type="entry name" value="Cupin_1"/>
    <property type="match status" value="2"/>
</dbReference>
<dbReference type="InterPro" id="IPR014710">
    <property type="entry name" value="RmlC-like_jellyroll"/>
</dbReference>
<evidence type="ECO:0000256" key="4">
    <source>
        <dbReference type="ARBA" id="ARBA00023129"/>
    </source>
</evidence>
<evidence type="ECO:0000256" key="1">
    <source>
        <dbReference type="ARBA" id="ARBA00007178"/>
    </source>
</evidence>
<dbReference type="Proteomes" id="UP001459277">
    <property type="component" value="Unassembled WGS sequence"/>
</dbReference>
<dbReference type="AlphaFoldDB" id="A0AAW2D6X1"/>
<feature type="domain" description="Cupin type-1" evidence="8">
    <location>
        <begin position="41"/>
        <end position="260"/>
    </location>
</feature>
<feature type="region of interest" description="Disordered" evidence="7">
    <location>
        <begin position="115"/>
        <end position="144"/>
    </location>
</feature>
<dbReference type="CDD" id="cd02242">
    <property type="entry name" value="cupin_11S_legumin_N"/>
    <property type="match status" value="1"/>
</dbReference>
<dbReference type="PANTHER" id="PTHR31189">
    <property type="entry name" value="OS03G0336100 PROTEIN-RELATED"/>
    <property type="match status" value="1"/>
</dbReference>
<dbReference type="InterPro" id="IPR006044">
    <property type="entry name" value="11S_seedstore_pln"/>
</dbReference>
<comment type="caution">
    <text evidence="9">The sequence shown here is derived from an EMBL/GenBank/DDBJ whole genome shotgun (WGS) entry which is preliminary data.</text>
</comment>
<organism evidence="9 10">
    <name type="scientific">Lithocarpus litseifolius</name>
    <dbReference type="NCBI Taxonomy" id="425828"/>
    <lineage>
        <taxon>Eukaryota</taxon>
        <taxon>Viridiplantae</taxon>
        <taxon>Streptophyta</taxon>
        <taxon>Embryophyta</taxon>
        <taxon>Tracheophyta</taxon>
        <taxon>Spermatophyta</taxon>
        <taxon>Magnoliopsida</taxon>
        <taxon>eudicotyledons</taxon>
        <taxon>Gunneridae</taxon>
        <taxon>Pentapetalae</taxon>
        <taxon>rosids</taxon>
        <taxon>fabids</taxon>
        <taxon>Fagales</taxon>
        <taxon>Fagaceae</taxon>
        <taxon>Lithocarpus</taxon>
    </lineage>
</organism>
<dbReference type="CDD" id="cd02243">
    <property type="entry name" value="cupin_11S_legumin_C"/>
    <property type="match status" value="1"/>
</dbReference>
<comment type="function">
    <text evidence="6">Seed storage protein.</text>
</comment>
<evidence type="ECO:0000313" key="9">
    <source>
        <dbReference type="EMBL" id="KAL0006352.1"/>
    </source>
</evidence>
<dbReference type="FunFam" id="2.60.120.10:FF:000073">
    <property type="entry name" value="Glycinin G1"/>
    <property type="match status" value="1"/>
</dbReference>
<dbReference type="Gene3D" id="2.60.120.10">
    <property type="entry name" value="Jelly Rolls"/>
    <property type="match status" value="3"/>
</dbReference>
<dbReference type="PRINTS" id="PR00439">
    <property type="entry name" value="11SGLOBULIN"/>
</dbReference>
<feature type="compositionally biased region" description="Basic and acidic residues" evidence="7">
    <location>
        <begin position="286"/>
        <end position="314"/>
    </location>
</feature>
<reference evidence="9 10" key="1">
    <citation type="submission" date="2024-01" db="EMBL/GenBank/DDBJ databases">
        <title>A telomere-to-telomere, gap-free genome of sweet tea (Lithocarpus litseifolius).</title>
        <authorList>
            <person name="Zhou J."/>
        </authorList>
    </citation>
    <scope>NUCLEOTIDE SEQUENCE [LARGE SCALE GENOMIC DNA]</scope>
    <source>
        <strain evidence="9">Zhou-2022a</strain>
        <tissue evidence="9">Leaf</tissue>
    </source>
</reference>
<accession>A0AAW2D6X1</accession>
<feature type="domain" description="Cupin type-1" evidence="8">
    <location>
        <begin position="376"/>
        <end position="525"/>
    </location>
</feature>
<evidence type="ECO:0000313" key="10">
    <source>
        <dbReference type="Proteomes" id="UP001459277"/>
    </source>
</evidence>
<proteinExistence type="inferred from homology"/>
<comment type="subunit">
    <text evidence="6">Hexamer; each subunit is composed of an acidic and a basic chain derived from a single precursor and linked by a disulfide bond.</text>
</comment>
<comment type="similarity">
    <text evidence="1 6">Belongs to the 11S seed storage protein (globulins) family.</text>
</comment>
<dbReference type="PROSITE" id="PS00305">
    <property type="entry name" value="11S_SEED_STORAGE"/>
    <property type="match status" value="1"/>
</dbReference>
<dbReference type="InterPro" id="IPR011051">
    <property type="entry name" value="RmlC_Cupin_sf"/>
</dbReference>
<dbReference type="Pfam" id="PF00190">
    <property type="entry name" value="Cupin_1"/>
    <property type="match status" value="2"/>
</dbReference>
<evidence type="ECO:0000256" key="2">
    <source>
        <dbReference type="ARBA" id="ARBA00022729"/>
    </source>
</evidence>
<gene>
    <name evidence="9" type="ORF">SO802_013913</name>
</gene>
<keyword evidence="3 6" id="KW-0758">Storage protein</keyword>
<name>A0AAW2D6X1_9ROSI</name>
<feature type="compositionally biased region" description="Basic and acidic residues" evidence="7">
    <location>
        <begin position="326"/>
        <end position="354"/>
    </location>
</feature>
<dbReference type="InterPro" id="IPR022379">
    <property type="entry name" value="11S_seedstore_CS"/>
</dbReference>
<feature type="signal peptide" evidence="6">
    <location>
        <begin position="1"/>
        <end position="23"/>
    </location>
</feature>
<dbReference type="InterPro" id="IPR006045">
    <property type="entry name" value="Cupin_1"/>
</dbReference>
<protein>
    <recommendedName>
        <fullName evidence="8">Cupin type-1 domain-containing protein</fullName>
    </recommendedName>
</protein>
<keyword evidence="2 6" id="KW-0732">Signal</keyword>
<keyword evidence="10" id="KW-1185">Reference proteome</keyword>
<sequence length="552" mass="63621">MAKPILLYTSLCFLVLFINGCLAHRQWQQQQEFNQCQLDSLDALEPNSRIEAEAGVIESWDPNDKQFQCVGVAVVRRTIEPHGLLLPQYTNTPQLMYIERGYGIFGAVLPGCPNTYQESQEQQQGQDRRSQERDQDRDQHQKIRNFRKGDIIALPAGVTHWLYNDGQSEVVALSLLDINNQANQLDQNPRHFYLAGNPEDEFQQHGRSARGSRRHQQKQGQGRREGGRHGQQQGQGKNLFSGFRAEDLAEVFNVNGDTIRNLQGLQEDRSNIVRVKGRLQVARPPRSREERERLERQEREQEREDEREQRESRRGGHGHGLARPPRSREERERLERQEREQEREDEREQRESRRGGHGHGRYNGIEETLCTLRLRENIHDPSRADIYNPEAGRISTLNSLNLPVLRWLQLSAEFGRLHRDAIYAPHWNRNAHSVIYVLRGRAQVQVVDDFGQTVFDDELQQDQILTVPQNFAVVKRASSDGFEWVAFKTNDRAQISPLAGRTSVLRAIPADVLANAFQLSQEDVSELKVNMEQQGNTLLRPSRSSSQRRAIA</sequence>